<evidence type="ECO:0000313" key="2">
    <source>
        <dbReference type="Proteomes" id="UP000054995"/>
    </source>
</evidence>
<dbReference type="AlphaFoldDB" id="A0A0V1F4D1"/>
<reference evidence="1 2" key="1">
    <citation type="submission" date="2015-01" db="EMBL/GenBank/DDBJ databases">
        <title>Evolution of Trichinella species and genotypes.</title>
        <authorList>
            <person name="Korhonen P.K."/>
            <person name="Edoardo P."/>
            <person name="Giuseppe L.R."/>
            <person name="Gasser R.B."/>
        </authorList>
    </citation>
    <scope>NUCLEOTIDE SEQUENCE [LARGE SCALE GENOMIC DNA]</scope>
    <source>
        <strain evidence="1">ISS470</strain>
    </source>
</reference>
<evidence type="ECO:0000313" key="1">
    <source>
        <dbReference type="EMBL" id="KRY80703.1"/>
    </source>
</evidence>
<dbReference type="EMBL" id="JYDT01000356">
    <property type="protein sequence ID" value="KRY80703.1"/>
    <property type="molecule type" value="Genomic_DNA"/>
</dbReference>
<sequence>MHTDDDCLFTTTVMFSIEILLLRLNINKQICLKILLSLLFELCHGNSRKSVFSRLLWNGKGTDHREVVLQDDVIKDFDAARFVVLREMGKDYPVPQKQLHCLIDYLIKKLSKKIILKATLVKLSVSNLDWRYLLYLLHLTNEIL</sequence>
<feature type="non-terminal residue" evidence="1">
    <location>
        <position position="144"/>
    </location>
</feature>
<proteinExistence type="predicted"/>
<dbReference type="Proteomes" id="UP000054995">
    <property type="component" value="Unassembled WGS sequence"/>
</dbReference>
<organism evidence="1 2">
    <name type="scientific">Trichinella pseudospiralis</name>
    <name type="common">Parasitic roundworm</name>
    <dbReference type="NCBI Taxonomy" id="6337"/>
    <lineage>
        <taxon>Eukaryota</taxon>
        <taxon>Metazoa</taxon>
        <taxon>Ecdysozoa</taxon>
        <taxon>Nematoda</taxon>
        <taxon>Enoplea</taxon>
        <taxon>Dorylaimia</taxon>
        <taxon>Trichinellida</taxon>
        <taxon>Trichinellidae</taxon>
        <taxon>Trichinella</taxon>
    </lineage>
</organism>
<name>A0A0V1F4D1_TRIPS</name>
<protein>
    <submittedName>
        <fullName evidence="1">Uncharacterized protein</fullName>
    </submittedName>
</protein>
<keyword evidence="2" id="KW-1185">Reference proteome</keyword>
<accession>A0A0V1F4D1</accession>
<gene>
    <name evidence="1" type="ORF">T4D_12762</name>
</gene>
<comment type="caution">
    <text evidence="1">The sequence shown here is derived from an EMBL/GenBank/DDBJ whole genome shotgun (WGS) entry which is preliminary data.</text>
</comment>